<feature type="domain" description="Histidine kinase" evidence="5">
    <location>
        <begin position="405"/>
        <end position="639"/>
    </location>
</feature>
<evidence type="ECO:0000313" key="6">
    <source>
        <dbReference type="EMBL" id="MDM7862097.1"/>
    </source>
</evidence>
<evidence type="ECO:0000256" key="3">
    <source>
        <dbReference type="SAM" id="Coils"/>
    </source>
</evidence>
<comment type="catalytic activity">
    <reaction evidence="1">
        <text>ATP + protein L-histidine = ADP + protein N-phospho-L-histidine.</text>
        <dbReference type="EC" id="2.7.13.3"/>
    </reaction>
</comment>
<dbReference type="PANTHER" id="PTHR43065:SF47">
    <property type="match status" value="1"/>
</dbReference>
<keyword evidence="4" id="KW-1133">Transmembrane helix</keyword>
<keyword evidence="6" id="KW-0418">Kinase</keyword>
<evidence type="ECO:0000313" key="7">
    <source>
        <dbReference type="Proteomes" id="UP001234343"/>
    </source>
</evidence>
<name>A0ABT7T2S0_9ALTE</name>
<dbReference type="InterPro" id="IPR036890">
    <property type="entry name" value="HATPase_C_sf"/>
</dbReference>
<dbReference type="PROSITE" id="PS50109">
    <property type="entry name" value="HIS_KIN"/>
    <property type="match status" value="1"/>
</dbReference>
<dbReference type="SMART" id="SM00387">
    <property type="entry name" value="HATPase_c"/>
    <property type="match status" value="1"/>
</dbReference>
<comment type="caution">
    <text evidence="6">The sequence shown here is derived from an EMBL/GenBank/DDBJ whole genome shotgun (WGS) entry which is preliminary data.</text>
</comment>
<keyword evidence="4" id="KW-0812">Transmembrane</keyword>
<protein>
    <recommendedName>
        <fullName evidence="2">histidine kinase</fullName>
        <ecNumber evidence="2">2.7.13.3</ecNumber>
    </recommendedName>
</protein>
<dbReference type="RefSeq" id="WP_289366849.1">
    <property type="nucleotide sequence ID" value="NZ_JAUCBP010000013.1"/>
</dbReference>
<organism evidence="6 7">
    <name type="scientific">Alteromonas arenosi</name>
    <dbReference type="NCBI Taxonomy" id="3055817"/>
    <lineage>
        <taxon>Bacteria</taxon>
        <taxon>Pseudomonadati</taxon>
        <taxon>Pseudomonadota</taxon>
        <taxon>Gammaproteobacteria</taxon>
        <taxon>Alteromonadales</taxon>
        <taxon>Alteromonadaceae</taxon>
        <taxon>Alteromonas/Salinimonas group</taxon>
        <taxon>Alteromonas</taxon>
    </lineage>
</organism>
<dbReference type="Gene3D" id="3.30.565.10">
    <property type="entry name" value="Histidine kinase-like ATPase, C-terminal domain"/>
    <property type="match status" value="1"/>
</dbReference>
<reference evidence="6 7" key="1">
    <citation type="submission" date="2023-06" db="EMBL/GenBank/DDBJ databases">
        <title>Alteromonas sp. ASW11-36 isolated from intertidal sand.</title>
        <authorList>
            <person name="Li Y."/>
        </authorList>
    </citation>
    <scope>NUCLEOTIDE SEQUENCE [LARGE SCALE GENOMIC DNA]</scope>
    <source>
        <strain evidence="6 7">ASW11-36</strain>
    </source>
</reference>
<gene>
    <name evidence="6" type="ORF">QTP81_15945</name>
</gene>
<dbReference type="SUPFAM" id="SSF55874">
    <property type="entry name" value="ATPase domain of HSP90 chaperone/DNA topoisomerase II/histidine kinase"/>
    <property type="match status" value="1"/>
</dbReference>
<dbReference type="InterPro" id="IPR003594">
    <property type="entry name" value="HATPase_dom"/>
</dbReference>
<dbReference type="EC" id="2.7.13.3" evidence="2"/>
<dbReference type="InterPro" id="IPR004358">
    <property type="entry name" value="Sig_transdc_His_kin-like_C"/>
</dbReference>
<dbReference type="Pfam" id="PF02518">
    <property type="entry name" value="HATPase_c"/>
    <property type="match status" value="1"/>
</dbReference>
<accession>A0ABT7T2S0</accession>
<dbReference type="Proteomes" id="UP001234343">
    <property type="component" value="Unassembled WGS sequence"/>
</dbReference>
<feature type="coiled-coil region" evidence="3">
    <location>
        <begin position="362"/>
        <end position="396"/>
    </location>
</feature>
<keyword evidence="6" id="KW-0808">Transferase</keyword>
<dbReference type="EMBL" id="JAUCBP010000013">
    <property type="protein sequence ID" value="MDM7862097.1"/>
    <property type="molecule type" value="Genomic_DNA"/>
</dbReference>
<dbReference type="PRINTS" id="PR00344">
    <property type="entry name" value="BCTRLSENSOR"/>
</dbReference>
<evidence type="ECO:0000256" key="2">
    <source>
        <dbReference type="ARBA" id="ARBA00012438"/>
    </source>
</evidence>
<feature type="transmembrane region" description="Helical" evidence="4">
    <location>
        <begin position="284"/>
        <end position="303"/>
    </location>
</feature>
<evidence type="ECO:0000256" key="1">
    <source>
        <dbReference type="ARBA" id="ARBA00000085"/>
    </source>
</evidence>
<dbReference type="Gene3D" id="1.10.287.130">
    <property type="match status" value="1"/>
</dbReference>
<dbReference type="GO" id="GO:0016301">
    <property type="term" value="F:kinase activity"/>
    <property type="evidence" value="ECO:0007669"/>
    <property type="project" value="UniProtKB-KW"/>
</dbReference>
<feature type="transmembrane region" description="Helical" evidence="4">
    <location>
        <begin position="12"/>
        <end position="31"/>
    </location>
</feature>
<proteinExistence type="predicted"/>
<keyword evidence="7" id="KW-1185">Reference proteome</keyword>
<evidence type="ECO:0000256" key="4">
    <source>
        <dbReference type="SAM" id="Phobius"/>
    </source>
</evidence>
<dbReference type="PANTHER" id="PTHR43065">
    <property type="entry name" value="SENSOR HISTIDINE KINASE"/>
    <property type="match status" value="1"/>
</dbReference>
<evidence type="ECO:0000259" key="5">
    <source>
        <dbReference type="PROSITE" id="PS50109"/>
    </source>
</evidence>
<keyword evidence="4" id="KW-0472">Membrane</keyword>
<sequence length="646" mass="71610">MIKSVSLKFTLIIQFVLCALVPLLLLSAFFISSFRTLQIDQQVEQQRAVADRVMSTAQFALEKAYISLEQLARDKNVALAGQSLLFGYSAANALSDFEFQNPFVASAMLLDARGGVVEASPTEALTLPSEWLAEMSAKDKPQRLSVIEASIKYHPELARELFEITRNVPLSSEISGHLLVLSIPLYLSETERLDSRSTYTGALVAVILIEDVARLIYQRSGELSLASISSDNVTLTFDPAEEDVDILNAQASISLFENQVELKANFYLREDVALAPIDVLTARFSLYAGIIVIAFLLVGYMFVRLELKPLDGLNQIVRKFHQGDFSNTEANLPFIEFRNVAQLLNEMGKDIREHQEGLEAKVANRTEALEQALTEVKKINRELIRTQNQLVESEKMSQIGVLVAGVAHEVNTPIGVCVTATSILENSLTTLKDAYANNKLSRSVMSDFIDNATSCMEILSKNTERAAELIQSFKAVSVDQSSEQKRAINVHEYINLVLRSLQKELDRHSITVELEGPPDCYIETYPGAFSQILGNLILNTIKHAYSDEHEGERVVSIEFHLTGNSELDLTYKDNGQGVPPESLPKLFDPFYTTSRQSGGSGLGLSIVYNLATQRLNGKINCYCEPDDGLTVFIEFPVTQTSQLESA</sequence>
<dbReference type="InterPro" id="IPR005467">
    <property type="entry name" value="His_kinase_dom"/>
</dbReference>
<dbReference type="CDD" id="cd00075">
    <property type="entry name" value="HATPase"/>
    <property type="match status" value="1"/>
</dbReference>
<keyword evidence="3" id="KW-0175">Coiled coil</keyword>